<protein>
    <submittedName>
        <fullName evidence="2">Uncharacterized protein</fullName>
    </submittedName>
</protein>
<evidence type="ECO:0000313" key="2">
    <source>
        <dbReference type="EMBL" id="EFP08134.1"/>
    </source>
</evidence>
<dbReference type="OrthoDB" id="5911671at2759"/>
<name>E3MRY6_CAERE</name>
<dbReference type="Proteomes" id="UP000008281">
    <property type="component" value="Unassembled WGS sequence"/>
</dbReference>
<dbReference type="HOGENOM" id="CLU_465584_0_0_1"/>
<evidence type="ECO:0000256" key="1">
    <source>
        <dbReference type="SAM" id="MobiDB-lite"/>
    </source>
</evidence>
<evidence type="ECO:0000313" key="3">
    <source>
        <dbReference type="Proteomes" id="UP000008281"/>
    </source>
</evidence>
<feature type="region of interest" description="Disordered" evidence="1">
    <location>
        <begin position="544"/>
        <end position="565"/>
    </location>
</feature>
<keyword evidence="3" id="KW-1185">Reference proteome</keyword>
<dbReference type="EMBL" id="DS268471">
    <property type="protein sequence ID" value="EFP08134.1"/>
    <property type="molecule type" value="Genomic_DNA"/>
</dbReference>
<feature type="compositionally biased region" description="Polar residues" evidence="1">
    <location>
        <begin position="472"/>
        <end position="485"/>
    </location>
</feature>
<accession>E3MRY6</accession>
<gene>
    <name evidence="2" type="ORF">CRE_17332</name>
</gene>
<feature type="compositionally biased region" description="Polar residues" evidence="1">
    <location>
        <begin position="334"/>
        <end position="343"/>
    </location>
</feature>
<feature type="region of interest" description="Disordered" evidence="1">
    <location>
        <begin position="332"/>
        <end position="369"/>
    </location>
</feature>
<dbReference type="InParanoid" id="E3MRY6"/>
<sequence>MVFDGDPKGTYVFPQSAEKLCPELVIEYEKLKQYMLAKRLKNEQVYKEASDNCKKYTRCSASTIARILKPMRDYCERITAESQDDKWKLVILEYKRAQSETQIDCCQELLAEKGKDIDTKSVGVTKSVQNEEQYFEKLHISSSNVEKVTVSSETKCSNDNESENKLIDYRKERKSLCKGQGIAKIVFEKELGYGVDKVSIEAGNAKDMFVMKSNKVLCCEEIKADEIQNSCTEITHEKDENIGVTKRCTIANISDDKLCSGDPGKAQRSAMVTQCEKNEQSVQQKIVSDVIDSNVDLVKDQEEREVQNTVLERKSMQLLKHMLVVENTKHHYNENSVSSTGGSSCEDEAKRKKVDQKAEDTVTCPGPPLNSKSSNLISYHTKHQNFLGNNTESVVEKNCSSDFSIPNPGKPGLKKKGDGAGGVVFQMKTKRRKREEPRPRTDPPSLSMTYVKNEIIAEEFSVIVACEENVTRSHQSTSNQSAWSETKSKRVEVEPRPRKDQPQSILLNWSDTKTGRIKEEPRPRKDPPHSWIMFDDTWRRTKEEHRPRKDPPMSHTQHYGHHGNLFGCRNRRNRLQDTARNLISC</sequence>
<feature type="compositionally biased region" description="Basic and acidic residues" evidence="1">
    <location>
        <begin position="347"/>
        <end position="360"/>
    </location>
</feature>
<dbReference type="eggNOG" id="ENOG502TJB2">
    <property type="taxonomic scope" value="Eukaryota"/>
</dbReference>
<proteinExistence type="predicted"/>
<feature type="region of interest" description="Disordered" evidence="1">
    <location>
        <begin position="513"/>
        <end position="532"/>
    </location>
</feature>
<reference evidence="2" key="1">
    <citation type="submission" date="2007-07" db="EMBL/GenBank/DDBJ databases">
        <title>PCAP assembly of the Caenorhabditis remanei genome.</title>
        <authorList>
            <consortium name="The Caenorhabditis remanei Sequencing Consortium"/>
            <person name="Wilson R.K."/>
        </authorList>
    </citation>
    <scope>NUCLEOTIDE SEQUENCE [LARGE SCALE GENOMIC DNA]</scope>
    <source>
        <strain evidence="2">PB4641</strain>
    </source>
</reference>
<feature type="compositionally biased region" description="Basic and acidic residues" evidence="1">
    <location>
        <begin position="486"/>
        <end position="501"/>
    </location>
</feature>
<feature type="region of interest" description="Disordered" evidence="1">
    <location>
        <begin position="403"/>
        <end position="449"/>
    </location>
</feature>
<organism evidence="3">
    <name type="scientific">Caenorhabditis remanei</name>
    <name type="common">Caenorhabditis vulgaris</name>
    <dbReference type="NCBI Taxonomy" id="31234"/>
    <lineage>
        <taxon>Eukaryota</taxon>
        <taxon>Metazoa</taxon>
        <taxon>Ecdysozoa</taxon>
        <taxon>Nematoda</taxon>
        <taxon>Chromadorea</taxon>
        <taxon>Rhabditida</taxon>
        <taxon>Rhabditina</taxon>
        <taxon>Rhabditomorpha</taxon>
        <taxon>Rhabditoidea</taxon>
        <taxon>Rhabditidae</taxon>
        <taxon>Peloderinae</taxon>
        <taxon>Caenorhabditis</taxon>
    </lineage>
</organism>
<feature type="compositionally biased region" description="Basic and acidic residues" evidence="1">
    <location>
        <begin position="513"/>
        <end position="528"/>
    </location>
</feature>
<dbReference type="AlphaFoldDB" id="E3MRY6"/>
<feature type="region of interest" description="Disordered" evidence="1">
    <location>
        <begin position="470"/>
        <end position="507"/>
    </location>
</feature>